<protein>
    <submittedName>
        <fullName evidence="1">Uncharacterized protein</fullName>
    </submittedName>
</protein>
<comment type="caution">
    <text evidence="1">The sequence shown here is derived from an EMBL/GenBank/DDBJ whole genome shotgun (WGS) entry which is preliminary data.</text>
</comment>
<proteinExistence type="predicted"/>
<gene>
    <name evidence="1" type="ORF">BCR38DRAFT_508917</name>
</gene>
<keyword evidence="2" id="KW-1185">Reference proteome</keyword>
<name>A0A1Y2D6X1_9PEZI</name>
<evidence type="ECO:0000313" key="2">
    <source>
        <dbReference type="Proteomes" id="UP000193689"/>
    </source>
</evidence>
<dbReference type="RefSeq" id="XP_040709340.1">
    <property type="nucleotide sequence ID" value="XM_040864983.1"/>
</dbReference>
<organism evidence="1 2">
    <name type="scientific">Pseudomassariella vexata</name>
    <dbReference type="NCBI Taxonomy" id="1141098"/>
    <lineage>
        <taxon>Eukaryota</taxon>
        <taxon>Fungi</taxon>
        <taxon>Dikarya</taxon>
        <taxon>Ascomycota</taxon>
        <taxon>Pezizomycotina</taxon>
        <taxon>Sordariomycetes</taxon>
        <taxon>Xylariomycetidae</taxon>
        <taxon>Amphisphaeriales</taxon>
        <taxon>Pseudomassariaceae</taxon>
        <taxon>Pseudomassariella</taxon>
    </lineage>
</organism>
<accession>A0A1Y2D6X1</accession>
<dbReference type="InParanoid" id="A0A1Y2D6X1"/>
<dbReference type="EMBL" id="MCFJ01000031">
    <property type="protein sequence ID" value="ORY54816.1"/>
    <property type="molecule type" value="Genomic_DNA"/>
</dbReference>
<dbReference type="AlphaFoldDB" id="A0A1Y2D6X1"/>
<reference evidence="1 2" key="1">
    <citation type="submission" date="2016-07" db="EMBL/GenBank/DDBJ databases">
        <title>Pervasive Adenine N6-methylation of Active Genes in Fungi.</title>
        <authorList>
            <consortium name="DOE Joint Genome Institute"/>
            <person name="Mondo S.J."/>
            <person name="Dannebaum R.O."/>
            <person name="Kuo R.C."/>
            <person name="Labutti K."/>
            <person name="Haridas S."/>
            <person name="Kuo A."/>
            <person name="Salamov A."/>
            <person name="Ahrendt S.R."/>
            <person name="Lipzen A."/>
            <person name="Sullivan W."/>
            <person name="Andreopoulos W.B."/>
            <person name="Clum A."/>
            <person name="Lindquist E."/>
            <person name="Daum C."/>
            <person name="Ramamoorthy G.K."/>
            <person name="Gryganskyi A."/>
            <person name="Culley D."/>
            <person name="Magnuson J.K."/>
            <person name="James T.Y."/>
            <person name="O'Malley M.A."/>
            <person name="Stajich J.E."/>
            <person name="Spatafora J.W."/>
            <person name="Visel A."/>
            <person name="Grigoriev I.V."/>
        </authorList>
    </citation>
    <scope>NUCLEOTIDE SEQUENCE [LARGE SCALE GENOMIC DNA]</scope>
    <source>
        <strain evidence="1 2">CBS 129021</strain>
    </source>
</reference>
<dbReference type="GeneID" id="63781195"/>
<dbReference type="Proteomes" id="UP000193689">
    <property type="component" value="Unassembled WGS sequence"/>
</dbReference>
<evidence type="ECO:0000313" key="1">
    <source>
        <dbReference type="EMBL" id="ORY54816.1"/>
    </source>
</evidence>
<sequence>MFANHFLPSFLITPISTHSQAITCVSAVDNRKRHIAWTPFKPDSWTAYSLMEQSSILLNPNVNPTGNPTGVEQSIAADPQPARAIDDNGRGVDGCIWTCQDVDATLEECLVVVKELRRWFGTSYRVLVCAQWVYQRGLQAALLGTLIFAWRNVYRGHGCEAAERQDELTNYPAVEFYGWHMTSKVFYDIRFCRSRGPAGVLLALFGGHGKPGRYSLLRLGTDDVHLVLFPEGLWSRPASAIYSDMAVAIRGRRYSPTVYGWSPFILIIVLRMKETLTVDLSSGNPRSAGLWAQGDSVTFVLRFGQSVNWTGMVIDLLGLAS</sequence>